<evidence type="ECO:0000259" key="8">
    <source>
        <dbReference type="Pfam" id="PF01694"/>
    </source>
</evidence>
<keyword evidence="3 7" id="KW-0812">Transmembrane</keyword>
<accession>A0A1V9E9R6</accession>
<sequence length="216" mass="24691">MSITLIIIIITVLVSITAFSNDKVFNDFIFDPPAVTYNKQWYRFLTCGLIHANYGHLIFNMYAFYMFGESVERSFMMVFEQKGKLLYLLLYITALFACLVPTYLKHRTNERYRSLGASGAISAVIFAYIVLNPLQKIGLIFLPPQWGLPAFVFGFVYLVVSSYLDKRGGGGINHSAHIFGALYGIAFLFITSYFLSDYHVLEEFIQKVRAFASYYS</sequence>
<keyword evidence="9" id="KW-0645">Protease</keyword>
<evidence type="ECO:0000313" key="9">
    <source>
        <dbReference type="EMBL" id="OQP42863.1"/>
    </source>
</evidence>
<dbReference type="SUPFAM" id="SSF144091">
    <property type="entry name" value="Rhomboid-like"/>
    <property type="match status" value="1"/>
</dbReference>
<evidence type="ECO:0000313" key="10">
    <source>
        <dbReference type="Proteomes" id="UP000192610"/>
    </source>
</evidence>
<name>A0A1V9E9R6_9BACT</name>
<feature type="transmembrane region" description="Helical" evidence="7">
    <location>
        <begin position="85"/>
        <end position="104"/>
    </location>
</feature>
<reference evidence="10" key="1">
    <citation type="submission" date="2016-04" db="EMBL/GenBank/DDBJ databases">
        <authorList>
            <person name="Chen L."/>
            <person name="Zhuang W."/>
            <person name="Wang G."/>
        </authorList>
    </citation>
    <scope>NUCLEOTIDE SEQUENCE [LARGE SCALE GENOMIC DNA]</scope>
    <source>
        <strain evidence="10">17621</strain>
    </source>
</reference>
<dbReference type="GO" id="GO:0006508">
    <property type="term" value="P:proteolysis"/>
    <property type="evidence" value="ECO:0007669"/>
    <property type="project" value="UniProtKB-KW"/>
</dbReference>
<dbReference type="Pfam" id="PF01694">
    <property type="entry name" value="Rhomboid"/>
    <property type="match status" value="1"/>
</dbReference>
<comment type="subcellular location">
    <subcellularLocation>
        <location evidence="1">Membrane</location>
        <topology evidence="1">Multi-pass membrane protein</topology>
    </subcellularLocation>
</comment>
<dbReference type="PANTHER" id="PTHR43731">
    <property type="entry name" value="RHOMBOID PROTEASE"/>
    <property type="match status" value="1"/>
</dbReference>
<dbReference type="InterPro" id="IPR050925">
    <property type="entry name" value="Rhomboid_protease_S54"/>
</dbReference>
<organism evidence="9 10">
    <name type="scientific">Niastella yeongjuensis</name>
    <dbReference type="NCBI Taxonomy" id="354355"/>
    <lineage>
        <taxon>Bacteria</taxon>
        <taxon>Pseudomonadati</taxon>
        <taxon>Bacteroidota</taxon>
        <taxon>Chitinophagia</taxon>
        <taxon>Chitinophagales</taxon>
        <taxon>Chitinophagaceae</taxon>
        <taxon>Niastella</taxon>
    </lineage>
</organism>
<evidence type="ECO:0000256" key="1">
    <source>
        <dbReference type="ARBA" id="ARBA00004141"/>
    </source>
</evidence>
<keyword evidence="4" id="KW-0378">Hydrolase</keyword>
<evidence type="ECO:0000256" key="3">
    <source>
        <dbReference type="ARBA" id="ARBA00022692"/>
    </source>
</evidence>
<evidence type="ECO:0000256" key="4">
    <source>
        <dbReference type="ARBA" id="ARBA00022801"/>
    </source>
</evidence>
<dbReference type="RefSeq" id="WP_081203277.1">
    <property type="nucleotide sequence ID" value="NZ_FOCZ01000005.1"/>
</dbReference>
<keyword evidence="10" id="KW-1185">Reference proteome</keyword>
<evidence type="ECO:0000256" key="5">
    <source>
        <dbReference type="ARBA" id="ARBA00022989"/>
    </source>
</evidence>
<dbReference type="AlphaFoldDB" id="A0A1V9E9R6"/>
<protein>
    <submittedName>
        <fullName evidence="9">Rhomboid family intramembrane serine protease</fullName>
    </submittedName>
</protein>
<feature type="transmembrane region" description="Helical" evidence="7">
    <location>
        <begin position="116"/>
        <end position="134"/>
    </location>
</feature>
<dbReference type="PANTHER" id="PTHR43731:SF14">
    <property type="entry name" value="PRESENILIN-ASSOCIATED RHOMBOID-LIKE PROTEIN, MITOCHONDRIAL"/>
    <property type="match status" value="1"/>
</dbReference>
<feature type="domain" description="Peptidase S54 rhomboid" evidence="8">
    <location>
        <begin position="39"/>
        <end position="193"/>
    </location>
</feature>
<dbReference type="EMBL" id="LVXG01000056">
    <property type="protein sequence ID" value="OQP42863.1"/>
    <property type="molecule type" value="Genomic_DNA"/>
</dbReference>
<feature type="transmembrane region" description="Helical" evidence="7">
    <location>
        <begin position="176"/>
        <end position="195"/>
    </location>
</feature>
<proteinExistence type="inferred from homology"/>
<dbReference type="InterPro" id="IPR022764">
    <property type="entry name" value="Peptidase_S54_rhomboid_dom"/>
</dbReference>
<keyword evidence="5 7" id="KW-1133">Transmembrane helix</keyword>
<feature type="transmembrane region" description="Helical" evidence="7">
    <location>
        <begin position="42"/>
        <end position="65"/>
    </location>
</feature>
<dbReference type="GO" id="GO:0004252">
    <property type="term" value="F:serine-type endopeptidase activity"/>
    <property type="evidence" value="ECO:0007669"/>
    <property type="project" value="InterPro"/>
</dbReference>
<feature type="transmembrane region" description="Helical" evidence="7">
    <location>
        <begin position="146"/>
        <end position="164"/>
    </location>
</feature>
<evidence type="ECO:0000256" key="7">
    <source>
        <dbReference type="SAM" id="Phobius"/>
    </source>
</evidence>
<dbReference type="OrthoDB" id="9807874at2"/>
<dbReference type="InterPro" id="IPR035952">
    <property type="entry name" value="Rhomboid-like_sf"/>
</dbReference>
<gene>
    <name evidence="9" type="ORF">A4H97_11960</name>
</gene>
<dbReference type="Proteomes" id="UP000192610">
    <property type="component" value="Unassembled WGS sequence"/>
</dbReference>
<evidence type="ECO:0000256" key="6">
    <source>
        <dbReference type="ARBA" id="ARBA00023136"/>
    </source>
</evidence>
<comment type="similarity">
    <text evidence="2">Belongs to the peptidase S54 family.</text>
</comment>
<evidence type="ECO:0000256" key="2">
    <source>
        <dbReference type="ARBA" id="ARBA00009045"/>
    </source>
</evidence>
<keyword evidence="6 7" id="KW-0472">Membrane</keyword>
<dbReference type="GO" id="GO:0016020">
    <property type="term" value="C:membrane"/>
    <property type="evidence" value="ECO:0007669"/>
    <property type="project" value="UniProtKB-SubCell"/>
</dbReference>
<dbReference type="Gene3D" id="1.20.1540.10">
    <property type="entry name" value="Rhomboid-like"/>
    <property type="match status" value="1"/>
</dbReference>
<dbReference type="STRING" id="354355.SAMN05660816_03057"/>
<comment type="caution">
    <text evidence="9">The sequence shown here is derived from an EMBL/GenBank/DDBJ whole genome shotgun (WGS) entry which is preliminary data.</text>
</comment>